<evidence type="ECO:0000313" key="9">
    <source>
        <dbReference type="EMBL" id="ESP01787.1"/>
    </source>
</evidence>
<reference evidence="9 10" key="1">
    <citation type="journal article" date="2013" name="Nature">
        <title>Insights into bilaterian evolution from three spiralian genomes.</title>
        <authorList>
            <person name="Simakov O."/>
            <person name="Marletaz F."/>
            <person name="Cho S.J."/>
            <person name="Edsinger-Gonzales E."/>
            <person name="Havlak P."/>
            <person name="Hellsten U."/>
            <person name="Kuo D.H."/>
            <person name="Larsson T."/>
            <person name="Lv J."/>
            <person name="Arendt D."/>
            <person name="Savage R."/>
            <person name="Osoegawa K."/>
            <person name="de Jong P."/>
            <person name="Grimwood J."/>
            <person name="Chapman J.A."/>
            <person name="Shapiro H."/>
            <person name="Aerts A."/>
            <person name="Otillar R.P."/>
            <person name="Terry A.Y."/>
            <person name="Boore J.L."/>
            <person name="Grigoriev I.V."/>
            <person name="Lindberg D.R."/>
            <person name="Seaver E.C."/>
            <person name="Weisblat D.A."/>
            <person name="Putnam N.H."/>
            <person name="Rokhsar D.S."/>
        </authorList>
    </citation>
    <scope>NUCLEOTIDE SEQUENCE [LARGE SCALE GENOMIC DNA]</scope>
</reference>
<evidence type="ECO:0000256" key="1">
    <source>
        <dbReference type="ARBA" id="ARBA00000885"/>
    </source>
</evidence>
<dbReference type="EC" id="2.3.2.26" evidence="2"/>
<dbReference type="PANTHER" id="PTHR31531:SF2">
    <property type="entry name" value="E3 UBIQUITIN-PROTEIN LIGASE E3D"/>
    <property type="match status" value="1"/>
</dbReference>
<dbReference type="GO" id="GO:0000151">
    <property type="term" value="C:ubiquitin ligase complex"/>
    <property type="evidence" value="ECO:0007669"/>
    <property type="project" value="TreeGrafter"/>
</dbReference>
<evidence type="ECO:0000256" key="7">
    <source>
        <dbReference type="ARBA" id="ARBA00053831"/>
    </source>
</evidence>
<evidence type="ECO:0000256" key="2">
    <source>
        <dbReference type="ARBA" id="ARBA00012485"/>
    </source>
</evidence>
<evidence type="ECO:0000256" key="3">
    <source>
        <dbReference type="ARBA" id="ARBA00013646"/>
    </source>
</evidence>
<name>V4B6R9_LOTGI</name>
<dbReference type="RefSeq" id="XP_009047561.1">
    <property type="nucleotide sequence ID" value="XM_009049313.1"/>
</dbReference>
<keyword evidence="10" id="KW-1185">Reference proteome</keyword>
<sequence length="395" mass="45003">MIGLYAEKKTQLSSLSLLLYFPEGSGSDTKLSEISIKDNTVSIEQHDSIVSFLLDQTTMLPSSCRGLLVNSHDELQLTIQYLDTNTNSKTTREHLSDRFTTQTKLIEEITQCGNNVYCCGCGQKLFNDHNKFNRILPLPSENWSDFADMWFCHKHEEEHHDKDSRPNGLKPKPNDCLVGTTYILINSNHIKTDSVSYNNTEVVCNRCGNCIGKGSNSSKSEKEADNIKRIYLHAVMFLSPTKKIQNLLLSSTSQKERLENYLSQLILEESRLFTSFRFIVKSSDSQGKSVQILLWLLDEYVEVFQCQSSNKINQVTSIPSVKVLYRCILSTRGCRVEDKAIYKLWERDNSVHLIDLPYTLSLHLISLLISSSKHLPFSTRQLNGFNVGLLQLQKT</sequence>
<dbReference type="InterPro" id="IPR019193">
    <property type="entry name" value="UBQ-conj_enz_E2-bd_prot"/>
</dbReference>
<dbReference type="OrthoDB" id="66510at2759"/>
<dbReference type="GeneID" id="20245803"/>
<evidence type="ECO:0000256" key="4">
    <source>
        <dbReference type="ARBA" id="ARBA00029737"/>
    </source>
</evidence>
<dbReference type="GO" id="GO:0051865">
    <property type="term" value="P:protein autoubiquitination"/>
    <property type="evidence" value="ECO:0007669"/>
    <property type="project" value="TreeGrafter"/>
</dbReference>
<evidence type="ECO:0000313" key="10">
    <source>
        <dbReference type="Proteomes" id="UP000030746"/>
    </source>
</evidence>
<comment type="function">
    <text evidence="7">E3 ubiquitin-protein ligase which accepts ubiquitin from specific E2 ubiquitin-conjugating enzymes, and transfers it to substrates, generally promoting their degradation by the proteasome. Independently of its E3 ubiquitin-protein ligase activity, acts as an inhibitor of CPSF3 endonuclease activity by blocking CPSF3 active site.</text>
</comment>
<dbReference type="GO" id="GO:0043161">
    <property type="term" value="P:proteasome-mediated ubiquitin-dependent protein catabolic process"/>
    <property type="evidence" value="ECO:0007669"/>
    <property type="project" value="TreeGrafter"/>
</dbReference>
<dbReference type="GO" id="GO:0006513">
    <property type="term" value="P:protein monoubiquitination"/>
    <property type="evidence" value="ECO:0007669"/>
    <property type="project" value="TreeGrafter"/>
</dbReference>
<dbReference type="GO" id="GO:0000209">
    <property type="term" value="P:protein polyubiquitination"/>
    <property type="evidence" value="ECO:0007669"/>
    <property type="project" value="TreeGrafter"/>
</dbReference>
<evidence type="ECO:0000256" key="5">
    <source>
        <dbReference type="ARBA" id="ARBA00032234"/>
    </source>
</evidence>
<gene>
    <name evidence="9" type="ORF">LOTGIDRAFT_205133</name>
</gene>
<comment type="subunit">
    <text evidence="8">Interacts with UBE2C/UbcH10 (E2 ubiquitin-conjugating enzyme). In vitro, interacts with cyclin-B.</text>
</comment>
<proteinExistence type="predicted"/>
<evidence type="ECO:0000256" key="8">
    <source>
        <dbReference type="ARBA" id="ARBA00064185"/>
    </source>
</evidence>
<dbReference type="KEGG" id="lgi:LOTGIDRAFT_205133"/>
<dbReference type="GO" id="GO:0030332">
    <property type="term" value="F:cyclin binding"/>
    <property type="evidence" value="ECO:0007669"/>
    <property type="project" value="TreeGrafter"/>
</dbReference>
<dbReference type="CTD" id="20245803"/>
<dbReference type="AlphaFoldDB" id="V4B6R9"/>
<dbReference type="HOGENOM" id="CLU_060972_0_0_1"/>
<dbReference type="GO" id="GO:0061630">
    <property type="term" value="F:ubiquitin protein ligase activity"/>
    <property type="evidence" value="ECO:0007669"/>
    <property type="project" value="UniProtKB-EC"/>
</dbReference>
<dbReference type="GO" id="GO:0005829">
    <property type="term" value="C:cytosol"/>
    <property type="evidence" value="ECO:0007669"/>
    <property type="project" value="TreeGrafter"/>
</dbReference>
<dbReference type="PANTHER" id="PTHR31531">
    <property type="entry name" value="E3 UBIQUITIN-PROTEIN LIGASE E3D FAMILY MEMBER"/>
    <property type="match status" value="1"/>
</dbReference>
<dbReference type="GO" id="GO:0005634">
    <property type="term" value="C:nucleus"/>
    <property type="evidence" value="ECO:0007669"/>
    <property type="project" value="TreeGrafter"/>
</dbReference>
<dbReference type="Pfam" id="PF09814">
    <property type="entry name" value="HECT_2"/>
    <property type="match status" value="1"/>
</dbReference>
<accession>V4B6R9</accession>
<comment type="catalytic activity">
    <reaction evidence="1">
        <text>S-ubiquitinyl-[E2 ubiquitin-conjugating enzyme]-L-cysteine + [acceptor protein]-L-lysine = [E2 ubiquitin-conjugating enzyme]-L-cysteine + N(6)-ubiquitinyl-[acceptor protein]-L-lysine.</text>
        <dbReference type="EC" id="2.3.2.26"/>
    </reaction>
</comment>
<dbReference type="EMBL" id="KB200385">
    <property type="protein sequence ID" value="ESP01787.1"/>
    <property type="molecule type" value="Genomic_DNA"/>
</dbReference>
<evidence type="ECO:0000256" key="6">
    <source>
        <dbReference type="ARBA" id="ARBA00032298"/>
    </source>
</evidence>
<organism evidence="9 10">
    <name type="scientific">Lottia gigantea</name>
    <name type="common">Giant owl limpet</name>
    <dbReference type="NCBI Taxonomy" id="225164"/>
    <lineage>
        <taxon>Eukaryota</taxon>
        <taxon>Metazoa</taxon>
        <taxon>Spiralia</taxon>
        <taxon>Lophotrochozoa</taxon>
        <taxon>Mollusca</taxon>
        <taxon>Gastropoda</taxon>
        <taxon>Patellogastropoda</taxon>
        <taxon>Lottioidea</taxon>
        <taxon>Lottiidae</taxon>
        <taxon>Lottia</taxon>
    </lineage>
</organism>
<dbReference type="GO" id="GO:0031624">
    <property type="term" value="F:ubiquitin conjugating enzyme binding"/>
    <property type="evidence" value="ECO:0007669"/>
    <property type="project" value="TreeGrafter"/>
</dbReference>
<dbReference type="OMA" id="KAHATYR"/>
<protein>
    <recommendedName>
        <fullName evidence="3">E3 ubiquitin-protein ligase E3D</fullName>
        <ecNumber evidence="2">2.3.2.26</ecNumber>
    </recommendedName>
    <alternativeName>
        <fullName evidence="6">HECT-type E3 ubiquitin transferase E3D</fullName>
    </alternativeName>
    <alternativeName>
        <fullName evidence="5">UbcH10-binding protein with a HECT-like domain</fullName>
    </alternativeName>
    <alternativeName>
        <fullName evidence="4">Ubiquitin-conjugating enzyme E2C-binding protein</fullName>
    </alternativeName>
</protein>
<dbReference type="Proteomes" id="UP000030746">
    <property type="component" value="Unassembled WGS sequence"/>
</dbReference>
<dbReference type="STRING" id="225164.V4B6R9"/>